<dbReference type="InterPro" id="IPR001345">
    <property type="entry name" value="PG/BPGM_mutase_AS"/>
</dbReference>
<evidence type="ECO:0000256" key="3">
    <source>
        <dbReference type="ARBA" id="ARBA00023152"/>
    </source>
</evidence>
<dbReference type="Proteomes" id="UP000237947">
    <property type="component" value="Chromosome"/>
</dbReference>
<evidence type="ECO:0000313" key="8">
    <source>
        <dbReference type="Proteomes" id="UP000237947"/>
    </source>
</evidence>
<gene>
    <name evidence="7" type="ORF">C5Q98_03745</name>
</gene>
<evidence type="ECO:0000256" key="1">
    <source>
        <dbReference type="ARBA" id="ARBA00006717"/>
    </source>
</evidence>
<evidence type="ECO:0000313" key="7">
    <source>
        <dbReference type="EMBL" id="AVM42392.1"/>
    </source>
</evidence>
<dbReference type="EC" id="5.4.2.11" evidence="2"/>
<dbReference type="KEGG" id="fsa:C5Q98_03745"/>
<evidence type="ECO:0000256" key="6">
    <source>
        <dbReference type="PIRSR" id="PIRSR613078-2"/>
    </source>
</evidence>
<dbReference type="Gene3D" id="3.40.50.1240">
    <property type="entry name" value="Phosphoglycerate mutase-like"/>
    <property type="match status" value="1"/>
</dbReference>
<dbReference type="OrthoDB" id="7925971at2"/>
<comment type="similarity">
    <text evidence="1">Belongs to the phosphoglycerate mutase family. BPG-dependent PGAM subfamily.</text>
</comment>
<evidence type="ECO:0000256" key="2">
    <source>
        <dbReference type="ARBA" id="ARBA00012028"/>
    </source>
</evidence>
<dbReference type="SUPFAM" id="SSF53254">
    <property type="entry name" value="Phosphoglycerate mutase-like"/>
    <property type="match status" value="1"/>
</dbReference>
<dbReference type="Pfam" id="PF00300">
    <property type="entry name" value="His_Phos_1"/>
    <property type="match status" value="1"/>
</dbReference>
<dbReference type="InterPro" id="IPR013078">
    <property type="entry name" value="His_Pase_superF_clade-1"/>
</dbReference>
<evidence type="ECO:0000256" key="5">
    <source>
        <dbReference type="PIRSR" id="PIRSR613078-1"/>
    </source>
</evidence>
<organism evidence="7 8">
    <name type="scientific">Fastidiosipila sanguinis</name>
    <dbReference type="NCBI Taxonomy" id="236753"/>
    <lineage>
        <taxon>Bacteria</taxon>
        <taxon>Bacillati</taxon>
        <taxon>Bacillota</taxon>
        <taxon>Clostridia</taxon>
        <taxon>Eubacteriales</taxon>
        <taxon>Oscillospiraceae</taxon>
        <taxon>Fastidiosipila</taxon>
    </lineage>
</organism>
<feature type="active site" description="Tele-phosphohistidine intermediate" evidence="5">
    <location>
        <position position="8"/>
    </location>
</feature>
<dbReference type="AlphaFoldDB" id="A0A2S0KMX9"/>
<name>A0A2S0KMX9_9FIRM</name>
<feature type="binding site" evidence="6">
    <location>
        <begin position="7"/>
        <end position="14"/>
    </location>
    <ligand>
        <name>substrate</name>
    </ligand>
</feature>
<dbReference type="RefSeq" id="WP_106012375.1">
    <property type="nucleotide sequence ID" value="NZ_CP027226.1"/>
</dbReference>
<keyword evidence="8" id="KW-1185">Reference proteome</keyword>
<sequence>MRLVMARHGQTTLNVGKKFYGELDPDLTALGKEQALDLARKLEQNNFIPDKIYTSAVKRTMVTTQIITEANAYTAEVIHDPRFREKSFGRWEGLDADEIEAKYPDEWWAYIEDAINFQPEGAESYLHFKERINAAFVDAIKTSLHEGLDNLFIIGHNGVLRDLSNRFLETDTGYWDIYFYQGNLHIYDINSLDQLGQGNLLQEII</sequence>
<dbReference type="CDD" id="cd07067">
    <property type="entry name" value="HP_PGM_like"/>
    <property type="match status" value="1"/>
</dbReference>
<dbReference type="GO" id="GO:0004619">
    <property type="term" value="F:phosphoglycerate mutase activity"/>
    <property type="evidence" value="ECO:0007669"/>
    <property type="project" value="UniProtKB-EC"/>
</dbReference>
<dbReference type="GO" id="GO:0006096">
    <property type="term" value="P:glycolytic process"/>
    <property type="evidence" value="ECO:0007669"/>
    <property type="project" value="UniProtKB-KW"/>
</dbReference>
<evidence type="ECO:0000256" key="4">
    <source>
        <dbReference type="ARBA" id="ARBA00023235"/>
    </source>
</evidence>
<feature type="active site" description="Proton donor/acceptor" evidence="5">
    <location>
        <position position="85"/>
    </location>
</feature>
<dbReference type="PANTHER" id="PTHR11931">
    <property type="entry name" value="PHOSPHOGLYCERATE MUTASE"/>
    <property type="match status" value="1"/>
</dbReference>
<dbReference type="PROSITE" id="PS00175">
    <property type="entry name" value="PG_MUTASE"/>
    <property type="match status" value="1"/>
</dbReference>
<dbReference type="InterPro" id="IPR029033">
    <property type="entry name" value="His_PPase_superfam"/>
</dbReference>
<feature type="binding site" evidence="6">
    <location>
        <position position="59"/>
    </location>
    <ligand>
        <name>substrate</name>
    </ligand>
</feature>
<keyword evidence="3" id="KW-0324">Glycolysis</keyword>
<keyword evidence="4" id="KW-0413">Isomerase</keyword>
<reference evidence="8" key="1">
    <citation type="submission" date="2018-02" db="EMBL/GenBank/DDBJ databases">
        <authorList>
            <person name="Holder M.E."/>
            <person name="Ajami N.J."/>
            <person name="Petrosino J.F."/>
        </authorList>
    </citation>
    <scope>NUCLEOTIDE SEQUENCE [LARGE SCALE GENOMIC DNA]</scope>
    <source>
        <strain evidence="8">CCUG 47711</strain>
    </source>
</reference>
<accession>A0A2S0KMX9</accession>
<dbReference type="InterPro" id="IPR005952">
    <property type="entry name" value="Phosphogly_mut1"/>
</dbReference>
<dbReference type="EMBL" id="CP027226">
    <property type="protein sequence ID" value="AVM42392.1"/>
    <property type="molecule type" value="Genomic_DNA"/>
</dbReference>
<proteinExistence type="inferred from homology"/>
<protein>
    <recommendedName>
        <fullName evidence="2">phosphoglycerate mutase (2,3-diphosphoglycerate-dependent)</fullName>
        <ecNumber evidence="2">5.4.2.11</ecNumber>
    </recommendedName>
</protein>
<dbReference type="SMART" id="SM00855">
    <property type="entry name" value="PGAM"/>
    <property type="match status" value="1"/>
</dbReference>